<name>A0A4U9IUU6_9ENTR</name>
<protein>
    <submittedName>
        <fullName evidence="1">Uncharacterized protein</fullName>
    </submittedName>
</protein>
<sequence>MTQIHFLVSCQRPDKIMVALAEQPKGWPIAVEFRFLTLSALPLPAGIQFYDRKYSCIL</sequence>
<dbReference type="EMBL" id="LR590464">
    <property type="protein sequence ID" value="VTP79779.1"/>
    <property type="molecule type" value="Genomic_DNA"/>
</dbReference>
<proteinExistence type="predicted"/>
<gene>
    <name evidence="1" type="ORF">NCTC13032_06407</name>
</gene>
<evidence type="ECO:0000313" key="2">
    <source>
        <dbReference type="Proteomes" id="UP000310719"/>
    </source>
</evidence>
<organism evidence="1 2">
    <name type="scientific">Leclercia adecarboxylata</name>
    <dbReference type="NCBI Taxonomy" id="83655"/>
    <lineage>
        <taxon>Bacteria</taxon>
        <taxon>Pseudomonadati</taxon>
        <taxon>Pseudomonadota</taxon>
        <taxon>Gammaproteobacteria</taxon>
        <taxon>Enterobacterales</taxon>
        <taxon>Enterobacteriaceae</taxon>
        <taxon>Leclercia</taxon>
    </lineage>
</organism>
<dbReference type="RefSeq" id="WP_158251932.1">
    <property type="nucleotide sequence ID" value="NZ_CP049980.1"/>
</dbReference>
<reference evidence="1 2" key="1">
    <citation type="submission" date="2019-05" db="EMBL/GenBank/DDBJ databases">
        <authorList>
            <consortium name="Pathogen Informatics"/>
        </authorList>
    </citation>
    <scope>NUCLEOTIDE SEQUENCE [LARGE SCALE GENOMIC DNA]</scope>
    <source>
        <strain evidence="1 2">NCTC13032</strain>
    </source>
</reference>
<dbReference type="AlphaFoldDB" id="A0A4U9IUU6"/>
<accession>A0A4U9IUU6</accession>
<dbReference type="Proteomes" id="UP000310719">
    <property type="component" value="Chromosome"/>
</dbReference>
<evidence type="ECO:0000313" key="1">
    <source>
        <dbReference type="EMBL" id="VTP79779.1"/>
    </source>
</evidence>